<dbReference type="GO" id="GO:0090522">
    <property type="term" value="P:vesicle tethering involved in exocytosis"/>
    <property type="evidence" value="ECO:0007669"/>
    <property type="project" value="UniProtKB-UniRule"/>
</dbReference>
<evidence type="ECO:0000256" key="3">
    <source>
        <dbReference type="ARBA" id="ARBA00022483"/>
    </source>
</evidence>
<organism evidence="8 9">
    <name type="scientific">Mycena chlorophos</name>
    <name type="common">Agaric fungus</name>
    <name type="synonym">Agaricus chlorophos</name>
    <dbReference type="NCBI Taxonomy" id="658473"/>
    <lineage>
        <taxon>Eukaryota</taxon>
        <taxon>Fungi</taxon>
        <taxon>Dikarya</taxon>
        <taxon>Basidiomycota</taxon>
        <taxon>Agaricomycotina</taxon>
        <taxon>Agaricomycetes</taxon>
        <taxon>Agaricomycetidae</taxon>
        <taxon>Agaricales</taxon>
        <taxon>Marasmiineae</taxon>
        <taxon>Mycenaceae</taxon>
        <taxon>Mycena</taxon>
    </lineage>
</organism>
<accession>A0A8H6S3W7</accession>
<dbReference type="InterPro" id="IPR042045">
    <property type="entry name" value="EXOC6/Sec15_C_dom1"/>
</dbReference>
<dbReference type="Pfam" id="PF20651">
    <property type="entry name" value="EXOC6_Sec15_N"/>
    <property type="match status" value="1"/>
</dbReference>
<dbReference type="EMBL" id="JACAZE010000022">
    <property type="protein sequence ID" value="KAF7292311.1"/>
    <property type="molecule type" value="Genomic_DNA"/>
</dbReference>
<dbReference type="InterPro" id="IPR046361">
    <property type="entry name" value="EXOC6/Sec15_C"/>
</dbReference>
<dbReference type="InterPro" id="IPR042044">
    <property type="entry name" value="EXOC6PINT-1/Sec15/Tip20_C_dom2"/>
</dbReference>
<dbReference type="OrthoDB" id="10267033at2759"/>
<evidence type="ECO:0000256" key="2">
    <source>
        <dbReference type="ARBA" id="ARBA00022448"/>
    </source>
</evidence>
<dbReference type="Proteomes" id="UP000613580">
    <property type="component" value="Unassembled WGS sequence"/>
</dbReference>
<dbReference type="GO" id="GO:0016020">
    <property type="term" value="C:membrane"/>
    <property type="evidence" value="ECO:0007669"/>
    <property type="project" value="TreeGrafter"/>
</dbReference>
<dbReference type="PANTHER" id="PTHR12702">
    <property type="entry name" value="SEC15"/>
    <property type="match status" value="1"/>
</dbReference>
<dbReference type="Gene3D" id="1.20.58.670">
    <property type="entry name" value="Dsl1p vesicle tethering complex, Tip20p subunit, domain D"/>
    <property type="match status" value="2"/>
</dbReference>
<evidence type="ECO:0000259" key="6">
    <source>
        <dbReference type="Pfam" id="PF04091"/>
    </source>
</evidence>
<evidence type="ECO:0000256" key="1">
    <source>
        <dbReference type="ARBA" id="ARBA00007944"/>
    </source>
</evidence>
<dbReference type="Gene3D" id="1.10.357.30">
    <property type="entry name" value="Exocyst complex subunit Sec15 C-terminal domain, N-terminal subdomain"/>
    <property type="match status" value="1"/>
</dbReference>
<gene>
    <name evidence="8" type="ORF">HMN09_01214800</name>
</gene>
<keyword evidence="2 5" id="KW-0813">Transport</keyword>
<dbReference type="GO" id="GO:0006893">
    <property type="term" value="P:Golgi to plasma membrane transport"/>
    <property type="evidence" value="ECO:0007669"/>
    <property type="project" value="TreeGrafter"/>
</dbReference>
<sequence>MPPRRRPQFTQEAIDQQLQQIHLLDPSSSSENLEQLGPIIKQIHTNRGQDAFLRTVQGLIESKDADIEKICGENYQDFISSVSTLFTVKQYTEKMKDNIRTLDSSVAQLGRGLVEKKRNLLQSKKTASNLDEAIDTLQACLRVLDVVNRVQDMVKQGKYWSALRSLEDIESMPTSSLSQTPFFQYLLATLPSLRGQIKDAVNSSMKQWLLEIRNISGDVGGVALDQMESRTRKWRSRRDKDPLLRTSRVGSAVEMVTYEKNEFDVLNNEQIRVDFRPLFECIHIYTTLDSLDELQKSYQADRKAQSDLILPNPLPLSSLPSLIQEISGFFIIETHVLQTTGNFRSERDVEELWDGLLALLTMGIENALRTETDPDSFLSVKESLLSFIVTLESSNYSTLSLHSFIIVLFEKYARLLETQFNKRFDNIVQNDDHLQMQVETANQMKTVLDVVWIEASERRALEESQTPYSLPWSQTFYLCCQDIRSFIQKFYAFVEGVSQHHRNIDELLSKSLDSLLINHISKTISQRLTSLSTLTQIAQIVTNLEYLQVTCVELQRSLTSLRSSQRGGSIVLTASSSFEATLARALQRITGLISSKLDDFFGLSEYNWTPAVCEDGPAMYLYELVNWLTTVVDALVIKEAYKDEAYKGAVAYIADCLMDFLTGRNIPMMNENAVSNILIDVDFLEEELRRIGRGHLCSMFIELRTMTAIALNNTVQDFLVPANRQTSFAAVKHKKLQALLDKLAKWIISPTSKLDAFFELSEYNWTPTDEDGPSMYIYELINWLMTVIDAQAVEEASKEQVYKVAFTISMMNENAVSNILIDVDFLEQELRRIGRGHLCSIFVELRATTAIVLNNTVEDFFVPANRQTSFAAVKPAKLQTLLDKLAKYAVGRELGDRGKREADAVG</sequence>
<evidence type="ECO:0000256" key="5">
    <source>
        <dbReference type="PIRNR" id="PIRNR025007"/>
    </source>
</evidence>
<protein>
    <recommendedName>
        <fullName evidence="5">Exocyst complex component SEC15</fullName>
    </recommendedName>
</protein>
<dbReference type="GO" id="GO:0006886">
    <property type="term" value="P:intracellular protein transport"/>
    <property type="evidence" value="ECO:0007669"/>
    <property type="project" value="InterPro"/>
</dbReference>
<evidence type="ECO:0000256" key="4">
    <source>
        <dbReference type="ARBA" id="ARBA00023054"/>
    </source>
</evidence>
<name>A0A8H6S3W7_MYCCL</name>
<evidence type="ECO:0000313" key="8">
    <source>
        <dbReference type="EMBL" id="KAF7292311.1"/>
    </source>
</evidence>
<dbReference type="AlphaFoldDB" id="A0A8H6S3W7"/>
<dbReference type="GO" id="GO:0000145">
    <property type="term" value="C:exocyst"/>
    <property type="evidence" value="ECO:0007669"/>
    <property type="project" value="UniProtKB-UniRule"/>
</dbReference>
<feature type="domain" description="Exocyst complex component EXOC6/Sec15 N-terminal" evidence="7">
    <location>
        <begin position="57"/>
        <end position="223"/>
    </location>
</feature>
<comment type="similarity">
    <text evidence="1 5">Belongs to the SEC15 family.</text>
</comment>
<dbReference type="PANTHER" id="PTHR12702:SF0">
    <property type="entry name" value="EXOCYST COMPLEX COMPONENT 6"/>
    <property type="match status" value="1"/>
</dbReference>
<feature type="domain" description="Exocyst complex subunit EXOC6/Sec15 C-terminal" evidence="6">
    <location>
        <begin position="400"/>
        <end position="742"/>
    </location>
</feature>
<dbReference type="Pfam" id="PF04091">
    <property type="entry name" value="Sec15_C"/>
    <property type="match status" value="2"/>
</dbReference>
<comment type="caution">
    <text evidence="8">The sequence shown here is derived from an EMBL/GenBank/DDBJ whole genome shotgun (WGS) entry which is preliminary data.</text>
</comment>
<comment type="function">
    <text evidence="5">Component of the exocyst complex involved in the docking of exocytic vesicles with fusion sites on the plasma membrane.</text>
</comment>
<evidence type="ECO:0000259" key="7">
    <source>
        <dbReference type="Pfam" id="PF20651"/>
    </source>
</evidence>
<keyword evidence="4" id="KW-0175">Coiled coil</keyword>
<keyword evidence="9" id="KW-1185">Reference proteome</keyword>
<evidence type="ECO:0000313" key="9">
    <source>
        <dbReference type="Proteomes" id="UP000613580"/>
    </source>
</evidence>
<dbReference type="InterPro" id="IPR007225">
    <property type="entry name" value="EXOC6/Sec15"/>
</dbReference>
<feature type="domain" description="Exocyst complex subunit EXOC6/Sec15 C-terminal" evidence="6">
    <location>
        <begin position="751"/>
        <end position="884"/>
    </location>
</feature>
<dbReference type="InterPro" id="IPR048359">
    <property type="entry name" value="EXOC6_Sec15_N"/>
</dbReference>
<dbReference type="PIRSF" id="PIRSF025007">
    <property type="entry name" value="Sec15"/>
    <property type="match status" value="1"/>
</dbReference>
<keyword evidence="3 5" id="KW-0268">Exocytosis</keyword>
<reference evidence="8" key="1">
    <citation type="submission" date="2020-05" db="EMBL/GenBank/DDBJ databases">
        <title>Mycena genomes resolve the evolution of fungal bioluminescence.</title>
        <authorList>
            <person name="Tsai I.J."/>
        </authorList>
    </citation>
    <scope>NUCLEOTIDE SEQUENCE</scope>
    <source>
        <strain evidence="8">110903Hualien_Pintung</strain>
    </source>
</reference>
<proteinExistence type="inferred from homology"/>